<dbReference type="PROSITE" id="PS50110">
    <property type="entry name" value="RESPONSE_REGULATORY"/>
    <property type="match status" value="1"/>
</dbReference>
<dbReference type="RefSeq" id="WP_159666749.1">
    <property type="nucleotide sequence ID" value="NZ_WUUS01000006.1"/>
</dbReference>
<keyword evidence="5" id="KW-1185">Reference proteome</keyword>
<protein>
    <submittedName>
        <fullName evidence="4">Response regulator</fullName>
    </submittedName>
</protein>
<evidence type="ECO:0000256" key="2">
    <source>
        <dbReference type="PROSITE-ProRule" id="PRU00169"/>
    </source>
</evidence>
<dbReference type="InterPro" id="IPR001789">
    <property type="entry name" value="Sig_transdc_resp-reg_receiver"/>
</dbReference>
<dbReference type="InterPro" id="IPR050595">
    <property type="entry name" value="Bact_response_regulator"/>
</dbReference>
<dbReference type="SMART" id="SM00448">
    <property type="entry name" value="REC"/>
    <property type="match status" value="1"/>
</dbReference>
<evidence type="ECO:0000256" key="1">
    <source>
        <dbReference type="ARBA" id="ARBA00022553"/>
    </source>
</evidence>
<dbReference type="AlphaFoldDB" id="A0A6B0SZG8"/>
<dbReference type="SUPFAM" id="SSF55785">
    <property type="entry name" value="PYP-like sensor domain (PAS domain)"/>
    <property type="match status" value="1"/>
</dbReference>
<dbReference type="Pfam" id="PF00072">
    <property type="entry name" value="Response_reg"/>
    <property type="match status" value="1"/>
</dbReference>
<feature type="domain" description="Response regulatory" evidence="3">
    <location>
        <begin position="11"/>
        <end position="131"/>
    </location>
</feature>
<dbReference type="OrthoDB" id="8127at2157"/>
<dbReference type="EMBL" id="WUUS01000006">
    <property type="protein sequence ID" value="MXR41732.1"/>
    <property type="molecule type" value="Genomic_DNA"/>
</dbReference>
<reference evidence="4 5" key="1">
    <citation type="submission" date="2019-12" db="EMBL/GenBank/DDBJ databases">
        <title>Isolation and characterization of three novel carbon monoxide-oxidizing members of Halobacteria from salione crusts and soils.</title>
        <authorList>
            <person name="Myers M.R."/>
            <person name="King G.M."/>
        </authorList>
    </citation>
    <scope>NUCLEOTIDE SEQUENCE [LARGE SCALE GENOMIC DNA]</scope>
    <source>
        <strain evidence="4 5">WSA2</strain>
    </source>
</reference>
<name>A0A6B0SZG8_9EURY</name>
<proteinExistence type="predicted"/>
<dbReference type="SUPFAM" id="SSF52172">
    <property type="entry name" value="CheY-like"/>
    <property type="match status" value="1"/>
</dbReference>
<keyword evidence="1 2" id="KW-0597">Phosphoprotein</keyword>
<dbReference type="CDD" id="cd00130">
    <property type="entry name" value="PAS"/>
    <property type="match status" value="1"/>
</dbReference>
<dbReference type="InterPro" id="IPR000014">
    <property type="entry name" value="PAS"/>
</dbReference>
<dbReference type="CDD" id="cd00156">
    <property type="entry name" value="REC"/>
    <property type="match status" value="1"/>
</dbReference>
<feature type="modified residue" description="4-aspartylphosphate" evidence="2">
    <location>
        <position position="62"/>
    </location>
</feature>
<comment type="caution">
    <text evidence="4">The sequence shown here is derived from an EMBL/GenBank/DDBJ whole genome shotgun (WGS) entry which is preliminary data.</text>
</comment>
<dbReference type="PANTHER" id="PTHR44591">
    <property type="entry name" value="STRESS RESPONSE REGULATOR PROTEIN 1"/>
    <property type="match status" value="1"/>
</dbReference>
<sequence length="258" mass="27633">MDSHRATEPLRVLHAEDDDALAEVVALVLEREAWVGSVTRVSSAEAALAALEGGSYDCLLSDLEMPGLSGLDLYERVRESFPSLPFVLFTGRPWAAERPDAPPAYAKGGADALESLARGLYRLCVAADVGIGSPTVDGPSAPARPDAMFYRCRRAPGWPAEVVGPGATVLLGYDPGAFERGDVVYTDDVVHPADRQWTHDAMEASLSADDPFEFTYRVRRADGRVVRVWERGRGVAGDGGDDGAAFVEGFVLPLLDGE</sequence>
<gene>
    <name evidence="4" type="ORF">GRX01_10335</name>
</gene>
<organism evidence="4 5">
    <name type="scientific">Halobaculum saliterrae</name>
    <dbReference type="NCBI Taxonomy" id="2073113"/>
    <lineage>
        <taxon>Archaea</taxon>
        <taxon>Methanobacteriati</taxon>
        <taxon>Methanobacteriota</taxon>
        <taxon>Stenosarchaea group</taxon>
        <taxon>Halobacteria</taxon>
        <taxon>Halobacteriales</taxon>
        <taxon>Haloferacaceae</taxon>
        <taxon>Halobaculum</taxon>
    </lineage>
</organism>
<dbReference type="PANTHER" id="PTHR44591:SF21">
    <property type="entry name" value="TWO-COMPONENT RESPONSE REGULATOR"/>
    <property type="match status" value="1"/>
</dbReference>
<evidence type="ECO:0000259" key="3">
    <source>
        <dbReference type="PROSITE" id="PS50110"/>
    </source>
</evidence>
<dbReference type="InterPro" id="IPR035965">
    <property type="entry name" value="PAS-like_dom_sf"/>
</dbReference>
<evidence type="ECO:0000313" key="5">
    <source>
        <dbReference type="Proteomes" id="UP000437065"/>
    </source>
</evidence>
<accession>A0A6B0SZG8</accession>
<dbReference type="GO" id="GO:0000160">
    <property type="term" value="P:phosphorelay signal transduction system"/>
    <property type="evidence" value="ECO:0007669"/>
    <property type="project" value="InterPro"/>
</dbReference>
<dbReference type="Proteomes" id="UP000437065">
    <property type="component" value="Unassembled WGS sequence"/>
</dbReference>
<dbReference type="Gene3D" id="3.40.50.2300">
    <property type="match status" value="1"/>
</dbReference>
<dbReference type="InterPro" id="IPR013655">
    <property type="entry name" value="PAS_fold_3"/>
</dbReference>
<dbReference type="Pfam" id="PF08447">
    <property type="entry name" value="PAS_3"/>
    <property type="match status" value="1"/>
</dbReference>
<evidence type="ECO:0000313" key="4">
    <source>
        <dbReference type="EMBL" id="MXR41732.1"/>
    </source>
</evidence>
<dbReference type="InterPro" id="IPR011006">
    <property type="entry name" value="CheY-like_superfamily"/>
</dbReference>
<dbReference type="Gene3D" id="3.30.450.20">
    <property type="entry name" value="PAS domain"/>
    <property type="match status" value="1"/>
</dbReference>